<evidence type="ECO:0008006" key="3">
    <source>
        <dbReference type="Google" id="ProtNLM"/>
    </source>
</evidence>
<proteinExistence type="predicted"/>
<dbReference type="OrthoDB" id="10017160at2759"/>
<dbReference type="Proteomes" id="UP000299102">
    <property type="component" value="Unassembled WGS sequence"/>
</dbReference>
<dbReference type="EMBL" id="BGZK01001724">
    <property type="protein sequence ID" value="GBP85241.1"/>
    <property type="molecule type" value="Genomic_DNA"/>
</dbReference>
<comment type="caution">
    <text evidence="1">The sequence shown here is derived from an EMBL/GenBank/DDBJ whole genome shotgun (WGS) entry which is preliminary data.</text>
</comment>
<keyword evidence="2" id="KW-1185">Reference proteome</keyword>
<protein>
    <recommendedName>
        <fullName evidence="3">Mos1 transposase HTH domain-containing protein</fullName>
    </recommendedName>
</protein>
<evidence type="ECO:0000313" key="2">
    <source>
        <dbReference type="Proteomes" id="UP000299102"/>
    </source>
</evidence>
<sequence>MSDERRAATAAHACALLDSLIAHARAPAPQKPATSARRRPLLSLLGHNPFANKKVITDFGWAFNYEVPSIATVYNWFNEFKRDLANLTDDLHDGRPSTAKTEDRINTVRLIIETDKGVTYQLTND</sequence>
<accession>A0A4C1Z8Y1</accession>
<evidence type="ECO:0000313" key="1">
    <source>
        <dbReference type="EMBL" id="GBP85241.1"/>
    </source>
</evidence>
<organism evidence="1 2">
    <name type="scientific">Eumeta variegata</name>
    <name type="common">Bagworm moth</name>
    <name type="synonym">Eumeta japonica</name>
    <dbReference type="NCBI Taxonomy" id="151549"/>
    <lineage>
        <taxon>Eukaryota</taxon>
        <taxon>Metazoa</taxon>
        <taxon>Ecdysozoa</taxon>
        <taxon>Arthropoda</taxon>
        <taxon>Hexapoda</taxon>
        <taxon>Insecta</taxon>
        <taxon>Pterygota</taxon>
        <taxon>Neoptera</taxon>
        <taxon>Endopterygota</taxon>
        <taxon>Lepidoptera</taxon>
        <taxon>Glossata</taxon>
        <taxon>Ditrysia</taxon>
        <taxon>Tineoidea</taxon>
        <taxon>Psychidae</taxon>
        <taxon>Oiketicinae</taxon>
        <taxon>Eumeta</taxon>
    </lineage>
</organism>
<reference evidence="1 2" key="1">
    <citation type="journal article" date="2019" name="Commun. Biol.">
        <title>The bagworm genome reveals a unique fibroin gene that provides high tensile strength.</title>
        <authorList>
            <person name="Kono N."/>
            <person name="Nakamura H."/>
            <person name="Ohtoshi R."/>
            <person name="Tomita M."/>
            <person name="Numata K."/>
            <person name="Arakawa K."/>
        </authorList>
    </citation>
    <scope>NUCLEOTIDE SEQUENCE [LARGE SCALE GENOMIC DNA]</scope>
</reference>
<gene>
    <name evidence="1" type="ORF">EVAR_55820_1</name>
</gene>
<name>A0A4C1Z8Y1_EUMVA</name>
<dbReference type="AlphaFoldDB" id="A0A4C1Z8Y1"/>